<organism evidence="9 10">
    <name type="scientific">Staphylococcus caprae</name>
    <dbReference type="NCBI Taxonomy" id="29380"/>
    <lineage>
        <taxon>Bacteria</taxon>
        <taxon>Bacillati</taxon>
        <taxon>Bacillota</taxon>
        <taxon>Bacilli</taxon>
        <taxon>Bacillales</taxon>
        <taxon>Staphylococcaceae</taxon>
        <taxon>Staphylococcus</taxon>
    </lineage>
</organism>
<proteinExistence type="inferred from homology"/>
<evidence type="ECO:0000256" key="2">
    <source>
        <dbReference type="ARBA" id="ARBA00015148"/>
    </source>
</evidence>
<dbReference type="Gene3D" id="3.40.640.10">
    <property type="entry name" value="Type I PLP-dependent aspartate aminotransferase-like (Major domain)"/>
    <property type="match status" value="1"/>
</dbReference>
<dbReference type="RefSeq" id="WP_037541755.1">
    <property type="nucleotide sequence ID" value="NZ_AP018585.1"/>
</dbReference>
<evidence type="ECO:0000256" key="7">
    <source>
        <dbReference type="SAM" id="Coils"/>
    </source>
</evidence>
<dbReference type="InterPro" id="IPR015424">
    <property type="entry name" value="PyrdxlP-dep_Trfase"/>
</dbReference>
<evidence type="ECO:0000256" key="4">
    <source>
        <dbReference type="ARBA" id="ARBA00022679"/>
    </source>
</evidence>
<keyword evidence="3 9" id="KW-0032">Aminotransferase</keyword>
<dbReference type="PROSITE" id="PS00599">
    <property type="entry name" value="AA_TRANSFER_CLASS_2"/>
    <property type="match status" value="1"/>
</dbReference>
<dbReference type="InterPro" id="IPR015421">
    <property type="entry name" value="PyrdxlP-dep_Trfase_major"/>
</dbReference>
<dbReference type="InterPro" id="IPR004839">
    <property type="entry name" value="Aminotransferase_I/II_large"/>
</dbReference>
<dbReference type="SUPFAM" id="SSF53383">
    <property type="entry name" value="PLP-dependent transferases"/>
    <property type="match status" value="1"/>
</dbReference>
<dbReference type="PANTHER" id="PTHR42885">
    <property type="entry name" value="HISTIDINOL-PHOSPHATE AMINOTRANSFERASE-RELATED"/>
    <property type="match status" value="1"/>
</dbReference>
<keyword evidence="4" id="KW-0808">Transferase</keyword>
<evidence type="ECO:0000259" key="8">
    <source>
        <dbReference type="Pfam" id="PF00155"/>
    </source>
</evidence>
<evidence type="ECO:0000256" key="6">
    <source>
        <dbReference type="RuleBase" id="RU003693"/>
    </source>
</evidence>
<dbReference type="InterPro" id="IPR001917">
    <property type="entry name" value="Aminotrans_II_pyridoxalP_BS"/>
</dbReference>
<dbReference type="PANTHER" id="PTHR42885:SF2">
    <property type="entry name" value="HISTIDINOL-PHOSPHATE AMINOTRANSFERASE"/>
    <property type="match status" value="1"/>
</dbReference>
<dbReference type="Gene3D" id="3.90.1150.10">
    <property type="entry name" value="Aspartate Aminotransferase, domain 1"/>
    <property type="match status" value="1"/>
</dbReference>
<comment type="cofactor">
    <cofactor evidence="1 6">
        <name>pyridoxal 5'-phosphate</name>
        <dbReference type="ChEBI" id="CHEBI:597326"/>
    </cofactor>
</comment>
<feature type="coiled-coil region" evidence="7">
    <location>
        <begin position="307"/>
        <end position="334"/>
    </location>
</feature>
<protein>
    <recommendedName>
        <fullName evidence="2">Putative pyridoxal phosphate-dependent acyltransferase</fullName>
    </recommendedName>
</protein>
<dbReference type="GO" id="GO:0008483">
    <property type="term" value="F:transaminase activity"/>
    <property type="evidence" value="ECO:0007669"/>
    <property type="project" value="UniProtKB-KW"/>
</dbReference>
<evidence type="ECO:0000256" key="5">
    <source>
        <dbReference type="ARBA" id="ARBA00022898"/>
    </source>
</evidence>
<dbReference type="CDD" id="cd00609">
    <property type="entry name" value="AAT_like"/>
    <property type="match status" value="1"/>
</dbReference>
<evidence type="ECO:0000313" key="9">
    <source>
        <dbReference type="EMBL" id="BBD91301.1"/>
    </source>
</evidence>
<dbReference type="InterPro" id="IPR015422">
    <property type="entry name" value="PyrdxlP-dep_Trfase_small"/>
</dbReference>
<keyword evidence="5 6" id="KW-0663">Pyridoxal phosphate</keyword>
<feature type="domain" description="Aminotransferase class I/classII large" evidence="8">
    <location>
        <begin position="20"/>
        <end position="275"/>
    </location>
</feature>
<evidence type="ECO:0000256" key="3">
    <source>
        <dbReference type="ARBA" id="ARBA00022576"/>
    </source>
</evidence>
<evidence type="ECO:0000313" key="10">
    <source>
        <dbReference type="Proteomes" id="UP000274772"/>
    </source>
</evidence>
<name>A0ABM7FTS9_9STAP</name>
<dbReference type="GeneID" id="58049971"/>
<dbReference type="Proteomes" id="UP000274772">
    <property type="component" value="Chromosome"/>
</dbReference>
<comment type="similarity">
    <text evidence="6">Belongs to the class-II pyridoxal-phosphate-dependent aminotransferase family.</text>
</comment>
<reference evidence="9 10" key="1">
    <citation type="submission" date="2018-05" db="EMBL/GenBank/DDBJ databases">
        <title>Complete genome sequencing of three human clinical isolates of Staphylococcus caprae reveals virulence factors similar to those of S. epidermidis and S. capitis.</title>
        <authorList>
            <person name="Watanabe S."/>
            <person name="Cui L."/>
        </authorList>
    </citation>
    <scope>NUCLEOTIDE SEQUENCE [LARGE SCALE GENOMIC DNA]</scope>
    <source>
        <strain evidence="9 10">JMUB590</strain>
    </source>
</reference>
<evidence type="ECO:0000256" key="1">
    <source>
        <dbReference type="ARBA" id="ARBA00001933"/>
    </source>
</evidence>
<gene>
    <name evidence="9" type="primary">hisC</name>
    <name evidence="9" type="ORF">JMUB590_0191</name>
</gene>
<dbReference type="EMBL" id="AP018586">
    <property type="protein sequence ID" value="BBD91301.1"/>
    <property type="molecule type" value="Genomic_DNA"/>
</dbReference>
<accession>A0ABM7FTS9</accession>
<keyword evidence="7" id="KW-0175">Coiled coil</keyword>
<dbReference type="Pfam" id="PF00155">
    <property type="entry name" value="Aminotran_1_2"/>
    <property type="match status" value="1"/>
</dbReference>
<keyword evidence="10" id="KW-1185">Reference proteome</keyword>
<sequence>MIRIDKNESPIAPLSQVQLNEILKDMQYNLYPDEEYQRFREAYASFYKLKPNQVIATNGSDELIQKLMLIMPEGPVLTLNPDFFMYQAYAAQVQRPIEFVESDQDLQFNLQHILDRIEAVRPSFFIMSNPHNPTGKQFDMTFINSISEKLNKIGSYFVIDEAYLDYGQPYEVPNTPHVIRMRTFSKAFGIAGLRLGVIIGHEATIRLIQRIEHPYPLNSFTLKVATSLFISENDTTAFLKRQRALATRLKAIFTKHVADVIKVYPSYTNFVLTKGKLAHDLGEFIFKNGFKPRIYEEENMKDYVRYSIATEEQLEQLEGIVKEWRERYDLSKNT</sequence>